<evidence type="ECO:0000313" key="2">
    <source>
        <dbReference type="Proteomes" id="UP000244811"/>
    </source>
</evidence>
<reference evidence="1" key="1">
    <citation type="submission" date="2022-07" db="EMBL/GenBank/DDBJ databases">
        <title>Evaluation of T. orientalis genome assembly methods using nanopore sequencing and analysis of variation between genomes.</title>
        <authorList>
            <person name="Yam J."/>
            <person name="Micallef M.L."/>
            <person name="Liu M."/>
            <person name="Djordjevic S.P."/>
            <person name="Bogema D.R."/>
            <person name="Jenkins C."/>
        </authorList>
    </citation>
    <scope>NUCLEOTIDE SEQUENCE</scope>
    <source>
        <strain evidence="1">Goon Nure</strain>
    </source>
</reference>
<organism evidence="1 2">
    <name type="scientific">Theileria orientalis</name>
    <dbReference type="NCBI Taxonomy" id="68886"/>
    <lineage>
        <taxon>Eukaryota</taxon>
        <taxon>Sar</taxon>
        <taxon>Alveolata</taxon>
        <taxon>Apicomplexa</taxon>
        <taxon>Aconoidasida</taxon>
        <taxon>Piroplasmida</taxon>
        <taxon>Theileriidae</taxon>
        <taxon>Theileria</taxon>
    </lineage>
</organism>
<proteinExistence type="predicted"/>
<dbReference type="AlphaFoldDB" id="A0A976MEP6"/>
<gene>
    <name evidence="1" type="ORF">MACK_001544</name>
</gene>
<dbReference type="Proteomes" id="UP000244811">
    <property type="component" value="Chromosome 2"/>
</dbReference>
<evidence type="ECO:0000313" key="1">
    <source>
        <dbReference type="EMBL" id="UKK02189.2"/>
    </source>
</evidence>
<sequence>MANVVSTGFYLSGINNVKIRLYPQVLGIYKVHEHNLCNALRDFGLLIKSDSRRHLLKYNYDFLKFVPLMRGSELCMIAHGYSLLNLEDPVWWDSFTKVSYNSLYDMDGKELAGLLYSLTKVYTTKTHTICKLIEWSKSWVHLLTPFCLSLMVKAATHFKAGHEIMKMLNNRALELIDDLKMVDIVFFMTCNVECRTQEIDFFRKMCLKCIELIDDIELHQLRAIVSSLSLGGFKSLVMFNILTIKLAQLVERKPLKEGDVISLCLGFTTQAFLVKNDLCIDTKVYKDFISKNPTASSNIFKFPLPELGPVLSKGVVDNKTRITANGMPILLRGFSLLGIPATDELMRYLIEKTCKYLDQDEYTGLKLCNLVVTLVKYDGMKYDFWRAVHGTLMRQKDLRLSGDMVSKMLNTILSIGREGLAECKDLTLVYECLLKKCPKYFGDMSVRSILSLTRHFSLTCNIAMLASDEFLGAILNMADDFSNADMMRILKAYGGFVDKLKSNPKFLQLLDVAENRMNKTSGSKTFNGEQMDKVLELLKSQLD</sequence>
<dbReference type="EMBL" id="CP056071">
    <property type="protein sequence ID" value="UKK02189.2"/>
    <property type="molecule type" value="Genomic_DNA"/>
</dbReference>
<accession>A0A976MEP6</accession>
<protein>
    <submittedName>
        <fullName evidence="1">Uncharacterized protein</fullName>
    </submittedName>
</protein>
<name>A0A976MEP6_THEOR</name>